<gene>
    <name evidence="4" type="ORF">HDA32_003706</name>
</gene>
<protein>
    <recommendedName>
        <fullName evidence="6">NB-ARC domain-containing protein</fullName>
    </recommendedName>
</protein>
<name>A0A852TVR8_9ACTN</name>
<evidence type="ECO:0008006" key="6">
    <source>
        <dbReference type="Google" id="ProtNLM"/>
    </source>
</evidence>
<dbReference type="Gene3D" id="3.40.50.300">
    <property type="entry name" value="P-loop containing nucleotide triphosphate hydrolases"/>
    <property type="match status" value="1"/>
</dbReference>
<dbReference type="PANTHER" id="PTHR46082:SF6">
    <property type="entry name" value="AAA+ ATPASE DOMAIN-CONTAINING PROTEIN-RELATED"/>
    <property type="match status" value="1"/>
</dbReference>
<dbReference type="SUPFAM" id="SSF48452">
    <property type="entry name" value="TPR-like"/>
    <property type="match status" value="2"/>
</dbReference>
<keyword evidence="5" id="KW-1185">Reference proteome</keyword>
<reference evidence="4 5" key="1">
    <citation type="submission" date="2020-07" db="EMBL/GenBank/DDBJ databases">
        <title>Sequencing the genomes of 1000 actinobacteria strains.</title>
        <authorList>
            <person name="Klenk H.-P."/>
        </authorList>
    </citation>
    <scope>NUCLEOTIDE SEQUENCE [LARGE SCALE GENOMIC DNA]</scope>
    <source>
        <strain evidence="4 5">CXB654</strain>
    </source>
</reference>
<accession>A0A852TVR8</accession>
<feature type="compositionally biased region" description="Acidic residues" evidence="1">
    <location>
        <begin position="446"/>
        <end position="455"/>
    </location>
</feature>
<organism evidence="4 5">
    <name type="scientific">Spinactinospora alkalitolerans</name>
    <dbReference type="NCBI Taxonomy" id="687207"/>
    <lineage>
        <taxon>Bacteria</taxon>
        <taxon>Bacillati</taxon>
        <taxon>Actinomycetota</taxon>
        <taxon>Actinomycetes</taxon>
        <taxon>Streptosporangiales</taxon>
        <taxon>Nocardiopsidaceae</taxon>
        <taxon>Spinactinospora</taxon>
    </lineage>
</organism>
<dbReference type="InterPro" id="IPR047738">
    <property type="entry name" value="SAV_2336-like_N"/>
</dbReference>
<feature type="region of interest" description="Disordered" evidence="1">
    <location>
        <begin position="67"/>
        <end position="168"/>
    </location>
</feature>
<dbReference type="InterPro" id="IPR053137">
    <property type="entry name" value="NLR-like"/>
</dbReference>
<dbReference type="InterPro" id="IPR027417">
    <property type="entry name" value="P-loop_NTPase"/>
</dbReference>
<dbReference type="Pfam" id="PF25000">
    <property type="entry name" value="DUF7779"/>
    <property type="match status" value="1"/>
</dbReference>
<feature type="compositionally biased region" description="Basic and acidic residues" evidence="1">
    <location>
        <begin position="141"/>
        <end position="152"/>
    </location>
</feature>
<dbReference type="InterPro" id="IPR011990">
    <property type="entry name" value="TPR-like_helical_dom_sf"/>
</dbReference>
<evidence type="ECO:0000313" key="5">
    <source>
        <dbReference type="Proteomes" id="UP000589036"/>
    </source>
</evidence>
<feature type="region of interest" description="Disordered" evidence="1">
    <location>
        <begin position="1"/>
        <end position="36"/>
    </location>
</feature>
<evidence type="ECO:0000256" key="1">
    <source>
        <dbReference type="SAM" id="MobiDB-lite"/>
    </source>
</evidence>
<dbReference type="PANTHER" id="PTHR46082">
    <property type="entry name" value="ATP/GTP-BINDING PROTEIN-RELATED"/>
    <property type="match status" value="1"/>
</dbReference>
<sequence>MSGARVLRSVDSSDARSGGSTAAPRPDDAAPTSRQIAETVWLAAQIADRESERADPEINAAKINVGLDGPYAGTVSGSSAAPLSPAPQGGTAPPGPQRPAEDAEAPGSAPQDSGAADARPRPPAESPDPASVGSGTRRRARADLLQRREPAPGDRTGAAPADAQEDRPGHGAVVDLFAPSADLRVPPPIDQLGLERALRVFQRSVPSRHERDLDEEATAERAARDRLWLPVWEPARERAHGLLLLVDDGLSMLVHEPETAAVVELLQTRGPFEQVRIQHFDSAAAADRPPRQIAKLVADTDRRDVVLVLSDAVGPGWRSGAVQRWLAEWGARRCVCLLSVLPPSHWHRTSAATRRAVLSRPGGGDPGLLAPNGAYTARLTDPAERPPWRALPAGGSVAIPVVPLHGAGLLRWAHYVADDAPAADYRARVLFADPAGGTADGGPDAVNDDAEDGDDAPERPGAAHPQDLVRGFRSEASDLAFRLAVLLAAVPLSLPAMRVVQRAMLPESGPSHLSEVFCGGLLERERPEQDARRGDRVSFDFLPGVREELLSWGRRSQILRTLVTWTTHFREHVPWLASLESVLADPRQLGALDAVPAEASRHATAVSVSLRSVSGSYLNVSRRLATAVGLTPDSDPRSPAPRGPDAGGPDPSTHDPEMPDMNTVLPDTSVKGAPDPAPPASETPEEPEARRPHSPTPTGAGMAAVRSIPPAPEGGRGPDDPPLIWGNVPPKNHNFTGRESELDQVHQRLSEGTTAVLPQAVHGMGGVGKTQLALEYVYRHQSSYDLIWWVPSSSTGEIMPALIELARELQLPVSYDADKAVPAVIEALRLGRPYRNWLLVFDNADDPAQVQPFFPTNGPGRILVTSRNSDWAGITSALEVDVFKPEESRALIQLRRPDLADADADEVGDVLGHLPLAVEQAAVWLMQTGMPASEYLSLFEAQAAELLSGPAPTQYELPVAAAWNVSLQRLEQSNPAALQLLQVCAFLAAAPIPRRFFTSARNVPAPPELARALGDPIRIGRALREINQFALARLDHRDGTIQMHRLVQWTLTQKMSPQESVDRRHCAHLLLANADPGDPKSPAEWPRYAALLPHVRVSEIYRCDEPWARDLVLNVVRFLALWGDHNGGRNVGRRSYAQWSQTLGATHPQTVAMAYELGDLLRNLGDFQEAYEMDVHLRDLLMAEHGLEHEDTLSITDRLSWDLRIRGEFTEALKLNEATQAAAKRVFGAHDPIALTLAHVYGVALRHAGRFADALANDEQVYQLSVESLGEDHPNSCGSTISLAQDLLAAGGYLEARNSMEELVTRMRRLFGDTASNTMAAVLVLSVAQRRTGRHGFARELSEEALRHYRDRYGDNDPDTAQAASCHMLDLHHTGEHAAALELAQFAKDAYHKLYGPRHPQSACVDTNLAILLRNAGRAPEARALNTDALKTLTETLGAGHGNTISCAVNLGCDLAALGESEAARDLDEHTVRLCEESLPSDHPVALAAHRNLALSREALDPGSVPESEFADLMRRYREVFGTEHPATLSLEQRVRADCDIFTMGL</sequence>
<dbReference type="EMBL" id="JACCCC010000001">
    <property type="protein sequence ID" value="NYE48586.1"/>
    <property type="molecule type" value="Genomic_DNA"/>
</dbReference>
<feature type="compositionally biased region" description="Low complexity" evidence="1">
    <location>
        <begin position="76"/>
        <end position="91"/>
    </location>
</feature>
<dbReference type="Pfam" id="PF13424">
    <property type="entry name" value="TPR_12"/>
    <property type="match status" value="2"/>
</dbReference>
<dbReference type="NCBIfam" id="NF040586">
    <property type="entry name" value="FxSxx_TPR"/>
    <property type="match status" value="1"/>
</dbReference>
<evidence type="ECO:0000259" key="2">
    <source>
        <dbReference type="Pfam" id="PF00931"/>
    </source>
</evidence>
<feature type="compositionally biased region" description="Low complexity" evidence="1">
    <location>
        <begin position="20"/>
        <end position="34"/>
    </location>
</feature>
<comment type="caution">
    <text evidence="4">The sequence shown here is derived from an EMBL/GenBank/DDBJ whole genome shotgun (WGS) entry which is preliminary data.</text>
</comment>
<dbReference type="Pfam" id="PF13374">
    <property type="entry name" value="TPR_10"/>
    <property type="match status" value="1"/>
</dbReference>
<proteinExistence type="predicted"/>
<evidence type="ECO:0000313" key="4">
    <source>
        <dbReference type="EMBL" id="NYE48586.1"/>
    </source>
</evidence>
<feature type="compositionally biased region" description="Low complexity" evidence="1">
    <location>
        <begin position="436"/>
        <end position="445"/>
    </location>
</feature>
<dbReference type="NCBIfam" id="NF041121">
    <property type="entry name" value="SAV_2336_NTERM"/>
    <property type="match status" value="1"/>
</dbReference>
<dbReference type="Pfam" id="PF00931">
    <property type="entry name" value="NB-ARC"/>
    <property type="match status" value="1"/>
</dbReference>
<evidence type="ECO:0000259" key="3">
    <source>
        <dbReference type="Pfam" id="PF25000"/>
    </source>
</evidence>
<dbReference type="RefSeq" id="WP_179644346.1">
    <property type="nucleotide sequence ID" value="NZ_BAAAYY010000036.1"/>
</dbReference>
<dbReference type="InterPro" id="IPR002182">
    <property type="entry name" value="NB-ARC"/>
</dbReference>
<feature type="region of interest" description="Disordered" evidence="1">
    <location>
        <begin position="628"/>
        <end position="737"/>
    </location>
</feature>
<dbReference type="InterPro" id="IPR056681">
    <property type="entry name" value="DUF7779"/>
</dbReference>
<dbReference type="SUPFAM" id="SSF52540">
    <property type="entry name" value="P-loop containing nucleoside triphosphate hydrolases"/>
    <property type="match status" value="1"/>
</dbReference>
<feature type="region of interest" description="Disordered" evidence="1">
    <location>
        <begin position="436"/>
        <end position="466"/>
    </location>
</feature>
<dbReference type="Proteomes" id="UP000589036">
    <property type="component" value="Unassembled WGS sequence"/>
</dbReference>
<dbReference type="GO" id="GO:0043531">
    <property type="term" value="F:ADP binding"/>
    <property type="evidence" value="ECO:0007669"/>
    <property type="project" value="InterPro"/>
</dbReference>
<dbReference type="Gene3D" id="1.25.40.10">
    <property type="entry name" value="Tetratricopeptide repeat domain"/>
    <property type="match status" value="2"/>
</dbReference>
<feature type="domain" description="DUF7779" evidence="3">
    <location>
        <begin position="970"/>
        <end position="1059"/>
    </location>
</feature>
<feature type="domain" description="NB-ARC" evidence="2">
    <location>
        <begin position="739"/>
        <end position="893"/>
    </location>
</feature>